<proteinExistence type="predicted"/>
<name>A0A086P5F4_SPHHM</name>
<comment type="caution">
    <text evidence="1">The sequence shown here is derived from an EMBL/GenBank/DDBJ whole genome shotgun (WGS) entry which is preliminary data.</text>
</comment>
<protein>
    <recommendedName>
        <fullName evidence="3">Endonuclease/exonuclease/phosphatase</fullName>
    </recommendedName>
</protein>
<dbReference type="STRING" id="76947.GCA_002080435_00186"/>
<gene>
    <name evidence="1" type="ORF">BV98_003456</name>
</gene>
<dbReference type="AlphaFoldDB" id="A0A086P5F4"/>
<reference evidence="1" key="1">
    <citation type="submission" date="2014-08" db="EMBL/GenBank/DDBJ databases">
        <title>Draft genome sequences of Sphingobium herbicidovorans.</title>
        <authorList>
            <person name="Gan H.M."/>
            <person name="Gan H.Y."/>
            <person name="Savka M.A."/>
        </authorList>
    </citation>
    <scope>NUCLEOTIDE SEQUENCE [LARGE SCALE GENOMIC DNA]</scope>
    <source>
        <strain evidence="1">NBRC 16415</strain>
    </source>
</reference>
<dbReference type="Proteomes" id="UP000024284">
    <property type="component" value="Unassembled WGS sequence"/>
</dbReference>
<evidence type="ECO:0000313" key="2">
    <source>
        <dbReference type="Proteomes" id="UP000024284"/>
    </source>
</evidence>
<evidence type="ECO:0008006" key="3">
    <source>
        <dbReference type="Google" id="ProtNLM"/>
    </source>
</evidence>
<accession>A0A086P5F4</accession>
<dbReference type="InterPro" id="IPR036691">
    <property type="entry name" value="Endo/exonu/phosph_ase_sf"/>
</dbReference>
<keyword evidence="2" id="KW-1185">Reference proteome</keyword>
<dbReference type="eggNOG" id="COG3568">
    <property type="taxonomic scope" value="Bacteria"/>
</dbReference>
<organism evidence="1 2">
    <name type="scientific">Sphingobium herbicidovorans (strain ATCC 700291 / DSM 11019 / CCUG 56400 / KCTC 2939 / LMG 18315 / NBRC 16415 / MH)</name>
    <name type="common">Sphingomonas herbicidovorans</name>
    <dbReference type="NCBI Taxonomy" id="1219045"/>
    <lineage>
        <taxon>Bacteria</taxon>
        <taxon>Pseudomonadati</taxon>
        <taxon>Pseudomonadota</taxon>
        <taxon>Alphaproteobacteria</taxon>
        <taxon>Sphingomonadales</taxon>
        <taxon>Sphingomonadaceae</taxon>
        <taxon>Sphingobium</taxon>
    </lineage>
</organism>
<dbReference type="EMBL" id="JFZA02000056">
    <property type="protein sequence ID" value="KFG88622.1"/>
    <property type="molecule type" value="Genomic_DNA"/>
</dbReference>
<dbReference type="Gene3D" id="3.60.10.10">
    <property type="entry name" value="Endonuclease/exonuclease/phosphatase"/>
    <property type="match status" value="1"/>
</dbReference>
<dbReference type="PATRIC" id="fig|1219045.3.peg.3511"/>
<evidence type="ECO:0000313" key="1">
    <source>
        <dbReference type="EMBL" id="KFG88622.1"/>
    </source>
</evidence>
<sequence>MRQAAPAAIDVGAQRRHKPRMSHRFTAPLAVLLALAACAPQPAPPAAVGTAHTAPLKLASWNLEFLAEKDGVGCAPRAPQDYAAMRRIVDGLDADVIAFQEAENAKAAARIFDPARFTIVMETRPGNPSGTCGGDHSEQQVIRQAVGFAIRKGIAFDRHADVTSLMLGNPQLRSGVDITLRPRGRAPIRLLSVHLKSGCFSGAEAKACPVLLQQIPALEDWIDAAANGPDRFAVLGDWNRRLALPGDAVWKEIDDGEPTNADLRLADEGTPPRCDPRYDSFIDHIVLDKRAGGDLKDFAETRYAPNEKHYSDHCPVSVALTR</sequence>
<dbReference type="SUPFAM" id="SSF56219">
    <property type="entry name" value="DNase I-like"/>
    <property type="match status" value="1"/>
</dbReference>